<reference evidence="12 13" key="1">
    <citation type="journal article" date="2016" name="Nat. Commun.">
        <title>Thousands of microbial genomes shed light on interconnected biogeochemical processes in an aquifer system.</title>
        <authorList>
            <person name="Anantharaman K."/>
            <person name="Brown C.T."/>
            <person name="Hug L.A."/>
            <person name="Sharon I."/>
            <person name="Castelle C.J."/>
            <person name="Probst A.J."/>
            <person name="Thomas B.C."/>
            <person name="Singh A."/>
            <person name="Wilkins M.J."/>
            <person name="Karaoz U."/>
            <person name="Brodie E.L."/>
            <person name="Williams K.H."/>
            <person name="Hubbard S.S."/>
            <person name="Banfield J.F."/>
        </authorList>
    </citation>
    <scope>NUCLEOTIDE SEQUENCE [LARGE SCALE GENOMIC DNA]</scope>
</reference>
<evidence type="ECO:0000256" key="6">
    <source>
        <dbReference type="ARBA" id="ARBA00022962"/>
    </source>
</evidence>
<dbReference type="GO" id="GO:0005829">
    <property type="term" value="C:cytosol"/>
    <property type="evidence" value="ECO:0007669"/>
    <property type="project" value="TreeGrafter"/>
</dbReference>
<evidence type="ECO:0000313" key="12">
    <source>
        <dbReference type="EMBL" id="OHA82624.1"/>
    </source>
</evidence>
<dbReference type="Proteomes" id="UP000178817">
    <property type="component" value="Unassembled WGS sequence"/>
</dbReference>
<dbReference type="CDD" id="cd00712">
    <property type="entry name" value="AsnB"/>
    <property type="match status" value="1"/>
</dbReference>
<comment type="pathway">
    <text evidence="1">Amino-acid biosynthesis; L-asparagine biosynthesis; L-asparagine from L-aspartate (L-Gln route): step 1/1.</text>
</comment>
<dbReference type="SUPFAM" id="SSF56235">
    <property type="entry name" value="N-terminal nucleophile aminohydrolases (Ntn hydrolases)"/>
    <property type="match status" value="1"/>
</dbReference>
<dbReference type="GO" id="GO:0005524">
    <property type="term" value="F:ATP binding"/>
    <property type="evidence" value="ECO:0007669"/>
    <property type="project" value="UniProtKB-KW"/>
</dbReference>
<feature type="active site" description="For GATase activity" evidence="8">
    <location>
        <position position="2"/>
    </location>
</feature>
<dbReference type="GO" id="GO:0004066">
    <property type="term" value="F:asparagine synthase (glutamine-hydrolyzing) activity"/>
    <property type="evidence" value="ECO:0007669"/>
    <property type="project" value="UniProtKB-EC"/>
</dbReference>
<feature type="binding site" evidence="9">
    <location>
        <position position="97"/>
    </location>
    <ligand>
        <name>L-glutamine</name>
        <dbReference type="ChEBI" id="CHEBI:58359"/>
    </ligand>
</feature>
<keyword evidence="6 8" id="KW-0315">Glutamine amidotransferase</keyword>
<feature type="binding site" evidence="9">
    <location>
        <begin position="366"/>
        <end position="367"/>
    </location>
    <ligand>
        <name>ATP</name>
        <dbReference type="ChEBI" id="CHEBI:30616"/>
    </ligand>
</feature>
<sequence length="622" mass="71288">MCGIAGIIGKGEQNKELIRVMTDAIFHRGPDDEGHYVDATLALGMRRLSIIDLEGGKQPITSQNENFVIVFNGEIYNYKALREQLIKRGYKFKTHTDTEVILHLFEEEGSACLGKLRGMFAFAIFDKRKQKLFIARDFFGIKPLYYYVEDGRITAFGSEIKSILTIPGVPRVVNDEAVMNYLSFQYNPLKETFFKNIFKLTPGSFLDIDLAQGTFIEKRYAEFNFEATAKENNGTEISEEKWTQELIAVLDDSVKHHMVSDVPVGSFLSGGIDSGIIAALAQKNLKNRKLSTFTIGFDEVTEAREAEVTARRIGTSHKAITISRKEYFKELPKIVWHFDEPVADPSAAALYFVAREARKKVKVVMSGEGADELFGGYNIYLESYARRRLMVVPKFIREYFLRPLAGSKLSFRGKNFLIRFFSNIEDWYIGNAQIFSHKEIGDLWKGKGGPRLSLAPLYHKVAGRQDSEKMQYIDINTWLPGDILAKADKMTMAHSLELRVPFLDREVQNFARNIPPSLKWKNYTTKYLLRRVADKLLTTEISRRKKLGFPTPVKKWFDASQTELYTRIVKNTYIIEHFNIPIIEQLIADHISGRADNARKLYLLLLLALWHDIYIGKTMVIR</sequence>
<dbReference type="AlphaFoldDB" id="A0A1G2SC55"/>
<dbReference type="InterPro" id="IPR051786">
    <property type="entry name" value="ASN_synthetase/amidase"/>
</dbReference>
<dbReference type="InterPro" id="IPR017932">
    <property type="entry name" value="GATase_2_dom"/>
</dbReference>
<keyword evidence="8" id="KW-0028">Amino-acid biosynthesis</keyword>
<dbReference type="InterPro" id="IPR001962">
    <property type="entry name" value="Asn_synthase"/>
</dbReference>
<evidence type="ECO:0000256" key="5">
    <source>
        <dbReference type="ARBA" id="ARBA00022840"/>
    </source>
</evidence>
<feature type="domain" description="Glutamine amidotransferase type-2" evidence="11">
    <location>
        <begin position="2"/>
        <end position="211"/>
    </location>
</feature>
<dbReference type="Gene3D" id="3.60.20.10">
    <property type="entry name" value="Glutamine Phosphoribosylpyrophosphate, subunit 1, domain 1"/>
    <property type="match status" value="1"/>
</dbReference>
<evidence type="ECO:0000256" key="3">
    <source>
        <dbReference type="ARBA" id="ARBA00012737"/>
    </source>
</evidence>
<accession>A0A1G2SC55</accession>
<dbReference type="InterPro" id="IPR033738">
    <property type="entry name" value="AsnB_N"/>
</dbReference>
<dbReference type="Pfam" id="PF13537">
    <property type="entry name" value="GATase_7"/>
    <property type="match status" value="1"/>
</dbReference>
<evidence type="ECO:0000256" key="4">
    <source>
        <dbReference type="ARBA" id="ARBA00022741"/>
    </source>
</evidence>
<dbReference type="InterPro" id="IPR006426">
    <property type="entry name" value="Asn_synth_AEB"/>
</dbReference>
<dbReference type="PIRSF" id="PIRSF001589">
    <property type="entry name" value="Asn_synthetase_glu-h"/>
    <property type="match status" value="1"/>
</dbReference>
<dbReference type="PANTHER" id="PTHR43284:SF1">
    <property type="entry name" value="ASPARAGINE SYNTHETASE"/>
    <property type="match status" value="1"/>
</dbReference>
<feature type="binding site" evidence="9">
    <location>
        <position position="295"/>
    </location>
    <ligand>
        <name>ATP</name>
        <dbReference type="ChEBI" id="CHEBI:30616"/>
    </ligand>
</feature>
<evidence type="ECO:0000256" key="9">
    <source>
        <dbReference type="PIRSR" id="PIRSR001589-2"/>
    </source>
</evidence>
<evidence type="ECO:0000256" key="2">
    <source>
        <dbReference type="ARBA" id="ARBA00005752"/>
    </source>
</evidence>
<evidence type="ECO:0000256" key="10">
    <source>
        <dbReference type="PIRSR" id="PIRSR001589-3"/>
    </source>
</evidence>
<comment type="similarity">
    <text evidence="2">Belongs to the asparagine synthetase family.</text>
</comment>
<evidence type="ECO:0000256" key="1">
    <source>
        <dbReference type="ARBA" id="ARBA00005187"/>
    </source>
</evidence>
<dbReference type="GO" id="GO:0006529">
    <property type="term" value="P:asparagine biosynthetic process"/>
    <property type="evidence" value="ECO:0007669"/>
    <property type="project" value="UniProtKB-KW"/>
</dbReference>
<gene>
    <name evidence="12" type="ORF">A3B07_01675</name>
</gene>
<keyword evidence="4 9" id="KW-0547">Nucleotide-binding</keyword>
<organism evidence="12 13">
    <name type="scientific">Candidatus Yonathbacteria bacterium RIFCSPLOWO2_01_FULL_43_27</name>
    <dbReference type="NCBI Taxonomy" id="1802726"/>
    <lineage>
        <taxon>Bacteria</taxon>
        <taxon>Candidatus Yonathiibacteriota</taxon>
    </lineage>
</organism>
<comment type="catalytic activity">
    <reaction evidence="7">
        <text>L-aspartate + L-glutamine + ATP + H2O = L-asparagine + L-glutamate + AMP + diphosphate + H(+)</text>
        <dbReference type="Rhea" id="RHEA:12228"/>
        <dbReference type="ChEBI" id="CHEBI:15377"/>
        <dbReference type="ChEBI" id="CHEBI:15378"/>
        <dbReference type="ChEBI" id="CHEBI:29985"/>
        <dbReference type="ChEBI" id="CHEBI:29991"/>
        <dbReference type="ChEBI" id="CHEBI:30616"/>
        <dbReference type="ChEBI" id="CHEBI:33019"/>
        <dbReference type="ChEBI" id="CHEBI:58048"/>
        <dbReference type="ChEBI" id="CHEBI:58359"/>
        <dbReference type="ChEBI" id="CHEBI:456215"/>
        <dbReference type="EC" id="6.3.5.4"/>
    </reaction>
</comment>
<dbReference type="Pfam" id="PF00733">
    <property type="entry name" value="Asn_synthase"/>
    <property type="match status" value="1"/>
</dbReference>
<dbReference type="SUPFAM" id="SSF52402">
    <property type="entry name" value="Adenine nucleotide alpha hydrolases-like"/>
    <property type="match status" value="1"/>
</dbReference>
<evidence type="ECO:0000313" key="13">
    <source>
        <dbReference type="Proteomes" id="UP000178817"/>
    </source>
</evidence>
<dbReference type="CDD" id="cd01991">
    <property type="entry name" value="Asn_synthase_B_C"/>
    <property type="match status" value="1"/>
</dbReference>
<evidence type="ECO:0000256" key="8">
    <source>
        <dbReference type="PIRSR" id="PIRSR001589-1"/>
    </source>
</evidence>
<dbReference type="PROSITE" id="PS51278">
    <property type="entry name" value="GATASE_TYPE_2"/>
    <property type="match status" value="1"/>
</dbReference>
<evidence type="ECO:0000256" key="7">
    <source>
        <dbReference type="ARBA" id="ARBA00048741"/>
    </source>
</evidence>
<dbReference type="STRING" id="1802726.A3B07_01675"/>
<dbReference type="EMBL" id="MHUV01000005">
    <property type="protein sequence ID" value="OHA82624.1"/>
    <property type="molecule type" value="Genomic_DNA"/>
</dbReference>
<dbReference type="Gene3D" id="3.40.50.620">
    <property type="entry name" value="HUPs"/>
    <property type="match status" value="1"/>
</dbReference>
<comment type="caution">
    <text evidence="12">The sequence shown here is derived from an EMBL/GenBank/DDBJ whole genome shotgun (WGS) entry which is preliminary data.</text>
</comment>
<name>A0A1G2SC55_9BACT</name>
<proteinExistence type="inferred from homology"/>
<protein>
    <recommendedName>
        <fullName evidence="3">asparagine synthase (glutamine-hydrolyzing)</fullName>
        <ecNumber evidence="3">6.3.5.4</ecNumber>
    </recommendedName>
</protein>
<dbReference type="NCBIfam" id="TIGR01536">
    <property type="entry name" value="asn_synth_AEB"/>
    <property type="match status" value="1"/>
</dbReference>
<dbReference type="PANTHER" id="PTHR43284">
    <property type="entry name" value="ASPARAGINE SYNTHETASE (GLUTAMINE-HYDROLYZING)"/>
    <property type="match status" value="1"/>
</dbReference>
<dbReference type="InterPro" id="IPR014729">
    <property type="entry name" value="Rossmann-like_a/b/a_fold"/>
</dbReference>
<keyword evidence="8" id="KW-0061">Asparagine biosynthesis</keyword>
<keyword evidence="5 9" id="KW-0067">ATP-binding</keyword>
<dbReference type="EC" id="6.3.5.4" evidence="3"/>
<dbReference type="InterPro" id="IPR029055">
    <property type="entry name" value="Ntn_hydrolases_N"/>
</dbReference>
<evidence type="ECO:0000259" key="11">
    <source>
        <dbReference type="PROSITE" id="PS51278"/>
    </source>
</evidence>
<feature type="site" description="Important for beta-aspartyl-AMP intermediate formation" evidence="10">
    <location>
        <position position="368"/>
    </location>
</feature>